<evidence type="ECO:0000256" key="7">
    <source>
        <dbReference type="HAMAP-Rule" id="MF_00607"/>
    </source>
</evidence>
<protein>
    <recommendedName>
        <fullName evidence="7">Ribosomal RNA small subunit methyltransferase A</fullName>
        <ecNumber evidence="7">2.1.1.182</ecNumber>
    </recommendedName>
    <alternativeName>
        <fullName evidence="7">16S rRNA (adenine(1518)-N(6)/adenine(1519)-N(6))-dimethyltransferase</fullName>
    </alternativeName>
    <alternativeName>
        <fullName evidence="7">16S rRNA dimethyladenosine transferase</fullName>
    </alternativeName>
    <alternativeName>
        <fullName evidence="7">16S rRNA dimethylase</fullName>
    </alternativeName>
    <alternativeName>
        <fullName evidence="7">S-adenosylmethionine-6-N', N'-adenosyl(rRNA) dimethyltransferase</fullName>
    </alternativeName>
</protein>
<dbReference type="EMBL" id="PHND01000001">
    <property type="protein sequence ID" value="PPE04796.1"/>
    <property type="molecule type" value="Genomic_DNA"/>
</dbReference>
<evidence type="ECO:0000256" key="4">
    <source>
        <dbReference type="ARBA" id="ARBA00022679"/>
    </source>
</evidence>
<keyword evidence="5 7" id="KW-0949">S-adenosyl-L-methionine</keyword>
<dbReference type="InterPro" id="IPR001737">
    <property type="entry name" value="KsgA/Erm"/>
</dbReference>
<sequence length="270" mass="31084">MKVVAKKKFGQNFISDKNLITKIISILGEDKNQLIIEIGPGTGALTKKLVEKFKKVLVIEIDRDMELILKSEIQSPNLEILIQDVLKVDFKTLINDAKKTFSKISIISNMPYYITSEILFKTLQNSNNLNKAVFMMQKEVAQRVCANQGENNYNNLSVACSFFAEKKYEFTVKKQMFSPVPKVDSSIISLTFNSNKTHLVKDQEYFLVFVRKIFNNKRKTILNNLSNITNDKELSKIILKEAKINENLRPEVISLDQFIDIFNIFTKNKL</sequence>
<dbReference type="CDD" id="cd02440">
    <property type="entry name" value="AdoMet_MTases"/>
    <property type="match status" value="1"/>
</dbReference>
<evidence type="ECO:0000256" key="1">
    <source>
        <dbReference type="ARBA" id="ARBA00022490"/>
    </source>
</evidence>
<dbReference type="Gene3D" id="3.40.50.150">
    <property type="entry name" value="Vaccinia Virus protein VP39"/>
    <property type="match status" value="1"/>
</dbReference>
<dbReference type="NCBIfam" id="TIGR00755">
    <property type="entry name" value="ksgA"/>
    <property type="match status" value="1"/>
</dbReference>
<dbReference type="PANTHER" id="PTHR11727:SF7">
    <property type="entry name" value="DIMETHYLADENOSINE TRANSFERASE-RELATED"/>
    <property type="match status" value="1"/>
</dbReference>
<feature type="domain" description="Ribosomal RNA adenine methylase transferase N-terminal" evidence="9">
    <location>
        <begin position="19"/>
        <end position="194"/>
    </location>
</feature>
<evidence type="ECO:0000313" key="10">
    <source>
        <dbReference type="EMBL" id="PPE04796.1"/>
    </source>
</evidence>
<gene>
    <name evidence="7 10" type="primary">ksgA</name>
    <name evidence="7" type="synonym">rsmA</name>
    <name evidence="10" type="ORF">EELLY_v1c04760</name>
</gene>
<keyword evidence="1 7" id="KW-0963">Cytoplasm</keyword>
<dbReference type="AlphaFoldDB" id="A0A8E2QW57"/>
<evidence type="ECO:0000313" key="11">
    <source>
        <dbReference type="Proteomes" id="UP000239010"/>
    </source>
</evidence>
<dbReference type="GO" id="GO:0052908">
    <property type="term" value="F:16S rRNA (adenine(1518)-N(6)/adenine(1519)-N(6))-dimethyltransferase activity"/>
    <property type="evidence" value="ECO:0007669"/>
    <property type="project" value="UniProtKB-EC"/>
</dbReference>
<dbReference type="InterPro" id="IPR029063">
    <property type="entry name" value="SAM-dependent_MTases_sf"/>
</dbReference>
<keyword evidence="2 7" id="KW-0698">rRNA processing</keyword>
<feature type="binding site" evidence="7 8">
    <location>
        <position position="60"/>
    </location>
    <ligand>
        <name>S-adenosyl-L-methionine</name>
        <dbReference type="ChEBI" id="CHEBI:59789"/>
    </ligand>
</feature>
<comment type="similarity">
    <text evidence="7">Belongs to the class I-like SAM-binding methyltransferase superfamily. rRNA adenine N(6)-methyltransferase family. RsmA subfamily.</text>
</comment>
<keyword evidence="6 7" id="KW-0694">RNA-binding</keyword>
<comment type="subcellular location">
    <subcellularLocation>
        <location evidence="7">Cytoplasm</location>
    </subcellularLocation>
</comment>
<dbReference type="Pfam" id="PF00398">
    <property type="entry name" value="RrnaAD"/>
    <property type="match status" value="1"/>
</dbReference>
<dbReference type="InterPro" id="IPR020596">
    <property type="entry name" value="rRNA_Ade_Mease_Trfase_CS"/>
</dbReference>
<evidence type="ECO:0000256" key="6">
    <source>
        <dbReference type="ARBA" id="ARBA00022884"/>
    </source>
</evidence>
<dbReference type="RefSeq" id="WP_104205885.1">
    <property type="nucleotide sequence ID" value="NZ_PHND01000001.1"/>
</dbReference>
<dbReference type="SMART" id="SM00650">
    <property type="entry name" value="rADc"/>
    <property type="match status" value="1"/>
</dbReference>
<feature type="binding site" evidence="7 8">
    <location>
        <position position="14"/>
    </location>
    <ligand>
        <name>S-adenosyl-L-methionine</name>
        <dbReference type="ChEBI" id="CHEBI:59789"/>
    </ligand>
</feature>
<dbReference type="Proteomes" id="UP000239010">
    <property type="component" value="Unassembled WGS sequence"/>
</dbReference>
<evidence type="ECO:0000256" key="8">
    <source>
        <dbReference type="PROSITE-ProRule" id="PRU01026"/>
    </source>
</evidence>
<reference evidence="10 11" key="1">
    <citation type="submission" date="2017-11" db="EMBL/GenBank/DDBJ databases">
        <title>Genome sequence of Entomoplasma ellychniae ELCN-1 (ATCC 43707).</title>
        <authorList>
            <person name="Lo W.-S."/>
            <person name="Gasparich G.E."/>
            <person name="Kuo C.-H."/>
        </authorList>
    </citation>
    <scope>NUCLEOTIDE SEQUENCE [LARGE SCALE GENOMIC DNA]</scope>
    <source>
        <strain evidence="10 11">ELCN-1</strain>
    </source>
</reference>
<evidence type="ECO:0000256" key="5">
    <source>
        <dbReference type="ARBA" id="ARBA00022691"/>
    </source>
</evidence>
<evidence type="ECO:0000256" key="3">
    <source>
        <dbReference type="ARBA" id="ARBA00022603"/>
    </source>
</evidence>
<dbReference type="PANTHER" id="PTHR11727">
    <property type="entry name" value="DIMETHYLADENOSINE TRANSFERASE"/>
    <property type="match status" value="1"/>
</dbReference>
<dbReference type="HAMAP" id="MF_00607">
    <property type="entry name" value="16SrRNA_methyltr_A"/>
    <property type="match status" value="1"/>
</dbReference>
<feature type="binding site" evidence="7 8">
    <location>
        <position position="12"/>
    </location>
    <ligand>
        <name>S-adenosyl-L-methionine</name>
        <dbReference type="ChEBI" id="CHEBI:59789"/>
    </ligand>
</feature>
<dbReference type="InterPro" id="IPR023165">
    <property type="entry name" value="rRNA_Ade_diMease-like_C"/>
</dbReference>
<feature type="binding site" evidence="7 8">
    <location>
        <position position="109"/>
    </location>
    <ligand>
        <name>S-adenosyl-L-methionine</name>
        <dbReference type="ChEBI" id="CHEBI:59789"/>
    </ligand>
</feature>
<keyword evidence="3 7" id="KW-0489">Methyltransferase</keyword>
<feature type="binding site" evidence="7 8">
    <location>
        <position position="39"/>
    </location>
    <ligand>
        <name>S-adenosyl-L-methionine</name>
        <dbReference type="ChEBI" id="CHEBI:59789"/>
    </ligand>
</feature>
<dbReference type="SUPFAM" id="SSF53335">
    <property type="entry name" value="S-adenosyl-L-methionine-dependent methyltransferases"/>
    <property type="match status" value="1"/>
</dbReference>
<comment type="catalytic activity">
    <reaction evidence="7">
        <text>adenosine(1518)/adenosine(1519) in 16S rRNA + 4 S-adenosyl-L-methionine = N(6)-dimethyladenosine(1518)/N(6)-dimethyladenosine(1519) in 16S rRNA + 4 S-adenosyl-L-homocysteine + 4 H(+)</text>
        <dbReference type="Rhea" id="RHEA:19609"/>
        <dbReference type="Rhea" id="RHEA-COMP:10232"/>
        <dbReference type="Rhea" id="RHEA-COMP:10233"/>
        <dbReference type="ChEBI" id="CHEBI:15378"/>
        <dbReference type="ChEBI" id="CHEBI:57856"/>
        <dbReference type="ChEBI" id="CHEBI:59789"/>
        <dbReference type="ChEBI" id="CHEBI:74411"/>
        <dbReference type="ChEBI" id="CHEBI:74493"/>
        <dbReference type="EC" id="2.1.1.182"/>
    </reaction>
</comment>
<dbReference type="GO" id="GO:0005829">
    <property type="term" value="C:cytosol"/>
    <property type="evidence" value="ECO:0007669"/>
    <property type="project" value="TreeGrafter"/>
</dbReference>
<name>A0A8E2QW57_9MOLU</name>
<organism evidence="10 11">
    <name type="scientific">Entomoplasma ellychniae</name>
    <dbReference type="NCBI Taxonomy" id="2114"/>
    <lineage>
        <taxon>Bacteria</taxon>
        <taxon>Bacillati</taxon>
        <taxon>Mycoplasmatota</taxon>
        <taxon>Mollicutes</taxon>
        <taxon>Entomoplasmatales</taxon>
        <taxon>Entomoplasmataceae</taxon>
        <taxon>Entomoplasma</taxon>
    </lineage>
</organism>
<dbReference type="PROSITE" id="PS01131">
    <property type="entry name" value="RRNA_A_DIMETH"/>
    <property type="match status" value="1"/>
</dbReference>
<feature type="binding site" evidence="7 8">
    <location>
        <position position="84"/>
    </location>
    <ligand>
        <name>S-adenosyl-L-methionine</name>
        <dbReference type="ChEBI" id="CHEBI:59789"/>
    </ligand>
</feature>
<dbReference type="GO" id="GO:0003723">
    <property type="term" value="F:RNA binding"/>
    <property type="evidence" value="ECO:0007669"/>
    <property type="project" value="UniProtKB-UniRule"/>
</dbReference>
<proteinExistence type="inferred from homology"/>
<evidence type="ECO:0000256" key="2">
    <source>
        <dbReference type="ARBA" id="ARBA00022552"/>
    </source>
</evidence>
<dbReference type="EC" id="2.1.1.182" evidence="7"/>
<dbReference type="Gene3D" id="1.10.8.100">
    <property type="entry name" value="Ribosomal RNA adenine dimethylase-like, domain 2"/>
    <property type="match status" value="1"/>
</dbReference>
<evidence type="ECO:0000259" key="9">
    <source>
        <dbReference type="SMART" id="SM00650"/>
    </source>
</evidence>
<keyword evidence="4 7" id="KW-0808">Transferase</keyword>
<dbReference type="InterPro" id="IPR020598">
    <property type="entry name" value="rRNA_Ade_methylase_Trfase_N"/>
</dbReference>
<accession>A0A8E2QW57</accession>
<dbReference type="PROSITE" id="PS51689">
    <property type="entry name" value="SAM_RNA_A_N6_MT"/>
    <property type="match status" value="1"/>
</dbReference>
<comment type="caution">
    <text evidence="10">The sequence shown here is derived from an EMBL/GenBank/DDBJ whole genome shotgun (WGS) entry which is preliminary data.</text>
</comment>
<comment type="function">
    <text evidence="7">Specifically dimethylates two adjacent adenosines (A1518 and A1519) in the loop of a conserved hairpin near the 3'-end of 16S rRNA in the 30S particle. May play a critical role in biogenesis of 30S subunits.</text>
</comment>
<dbReference type="InterPro" id="IPR011530">
    <property type="entry name" value="rRNA_adenine_dimethylase"/>
</dbReference>
<keyword evidence="11" id="KW-1185">Reference proteome</keyword>